<evidence type="ECO:0000256" key="3">
    <source>
        <dbReference type="ARBA" id="ARBA00022691"/>
    </source>
</evidence>
<keyword evidence="3" id="KW-0949">S-adenosyl-L-methionine</keyword>
<dbReference type="GO" id="GO:0008168">
    <property type="term" value="F:methyltransferase activity"/>
    <property type="evidence" value="ECO:0007669"/>
    <property type="project" value="UniProtKB-KW"/>
</dbReference>
<evidence type="ECO:0008006" key="6">
    <source>
        <dbReference type="Google" id="ProtNLM"/>
    </source>
</evidence>
<dbReference type="AlphaFoldDB" id="A0A919S8R4"/>
<dbReference type="GO" id="GO:0032259">
    <property type="term" value="P:methylation"/>
    <property type="evidence" value="ECO:0007669"/>
    <property type="project" value="UniProtKB-KW"/>
</dbReference>
<dbReference type="InterPro" id="IPR000940">
    <property type="entry name" value="NNMT_TEMT_trans"/>
</dbReference>
<reference evidence="4" key="1">
    <citation type="submission" date="2021-03" db="EMBL/GenBank/DDBJ databases">
        <title>Whole genome shotgun sequence of Actinoplanes auranticolor NBRC 12245.</title>
        <authorList>
            <person name="Komaki H."/>
            <person name="Tamura T."/>
        </authorList>
    </citation>
    <scope>NUCLEOTIDE SEQUENCE</scope>
    <source>
        <strain evidence="4">NBRC 12245</strain>
    </source>
</reference>
<organism evidence="4 5">
    <name type="scientific">Actinoplanes auranticolor</name>
    <dbReference type="NCBI Taxonomy" id="47988"/>
    <lineage>
        <taxon>Bacteria</taxon>
        <taxon>Bacillati</taxon>
        <taxon>Actinomycetota</taxon>
        <taxon>Actinomycetes</taxon>
        <taxon>Micromonosporales</taxon>
        <taxon>Micromonosporaceae</taxon>
        <taxon>Actinoplanes</taxon>
    </lineage>
</organism>
<sequence length="251" mass="27927">MASPWHNRDVDWDRWPVTDYLDEIYRDVQPDDDAVLVHHSAFYRRFSPGHFGRSLELGAGPNLYPLMLAAAVSRDIEVVEPSAASVGYLTRQLRDGAEESWQRFYRRCRELQPELPATLAEALARVRVRRGSTADLTPDTYDLASMHFVAESATEVAGEFRDLCLAFIGSVRPGGWLVAAFMENMGRYRIGDGPHWPGYPVDPAIVRSVFAPVTTELTIERIDSAATSDGYETTGMVLLTARRPGRAAPAA</sequence>
<dbReference type="SUPFAM" id="SSF53335">
    <property type="entry name" value="S-adenosyl-L-methionine-dependent methyltransferases"/>
    <property type="match status" value="1"/>
</dbReference>
<keyword evidence="1" id="KW-0489">Methyltransferase</keyword>
<dbReference type="EMBL" id="BOQL01000021">
    <property type="protein sequence ID" value="GIM66787.1"/>
    <property type="molecule type" value="Genomic_DNA"/>
</dbReference>
<evidence type="ECO:0000256" key="2">
    <source>
        <dbReference type="ARBA" id="ARBA00022679"/>
    </source>
</evidence>
<proteinExistence type="predicted"/>
<protein>
    <recommendedName>
        <fullName evidence="6">Methyltransferase</fullName>
    </recommendedName>
</protein>
<name>A0A919S8R4_9ACTN</name>
<dbReference type="InterPro" id="IPR029063">
    <property type="entry name" value="SAM-dependent_MTases_sf"/>
</dbReference>
<accession>A0A919S8R4</accession>
<dbReference type="Proteomes" id="UP000681340">
    <property type="component" value="Unassembled WGS sequence"/>
</dbReference>
<keyword evidence="2" id="KW-0808">Transferase</keyword>
<dbReference type="RefSeq" id="WP_212988476.1">
    <property type="nucleotide sequence ID" value="NZ_BAABEA010000019.1"/>
</dbReference>
<dbReference type="PROSITE" id="PS51681">
    <property type="entry name" value="SAM_MT_NNMT_PNMT_TEMT"/>
    <property type="match status" value="1"/>
</dbReference>
<evidence type="ECO:0000313" key="5">
    <source>
        <dbReference type="Proteomes" id="UP000681340"/>
    </source>
</evidence>
<evidence type="ECO:0000313" key="4">
    <source>
        <dbReference type="EMBL" id="GIM66787.1"/>
    </source>
</evidence>
<comment type="caution">
    <text evidence="4">The sequence shown here is derived from an EMBL/GenBank/DDBJ whole genome shotgun (WGS) entry which is preliminary data.</text>
</comment>
<gene>
    <name evidence="4" type="ORF">Aau02nite_24450</name>
</gene>
<dbReference type="Gene3D" id="3.40.50.150">
    <property type="entry name" value="Vaccinia Virus protein VP39"/>
    <property type="match status" value="1"/>
</dbReference>
<keyword evidence="5" id="KW-1185">Reference proteome</keyword>
<evidence type="ECO:0000256" key="1">
    <source>
        <dbReference type="ARBA" id="ARBA00022603"/>
    </source>
</evidence>